<dbReference type="Gene3D" id="2.40.30.10">
    <property type="entry name" value="Translation factors"/>
    <property type="match status" value="1"/>
</dbReference>
<dbReference type="PANTHER" id="PTHR30157">
    <property type="entry name" value="FERRIC REDUCTASE, NADPH-DEPENDENT"/>
    <property type="match status" value="1"/>
</dbReference>
<dbReference type="PANTHER" id="PTHR30157:SF0">
    <property type="entry name" value="NADPH-DEPENDENT FERRIC-CHELATE REDUCTASE"/>
    <property type="match status" value="1"/>
</dbReference>
<dbReference type="CDD" id="cd06193">
    <property type="entry name" value="siderophore_interacting"/>
    <property type="match status" value="1"/>
</dbReference>
<dbReference type="InterPro" id="IPR039374">
    <property type="entry name" value="SIP_fam"/>
</dbReference>
<evidence type="ECO:0000313" key="3">
    <source>
        <dbReference type="Proteomes" id="UP000603200"/>
    </source>
</evidence>
<dbReference type="RefSeq" id="WP_203840574.1">
    <property type="nucleotide sequence ID" value="NZ_BAAATV010000013.1"/>
</dbReference>
<organism evidence="2 3">
    <name type="scientific">Winogradskya humida</name>
    <dbReference type="NCBI Taxonomy" id="113566"/>
    <lineage>
        <taxon>Bacteria</taxon>
        <taxon>Bacillati</taxon>
        <taxon>Actinomycetota</taxon>
        <taxon>Actinomycetes</taxon>
        <taxon>Micromonosporales</taxon>
        <taxon>Micromonosporaceae</taxon>
        <taxon>Winogradskya</taxon>
    </lineage>
</organism>
<dbReference type="EMBL" id="BOMN01000092">
    <property type="protein sequence ID" value="GIE23524.1"/>
    <property type="molecule type" value="Genomic_DNA"/>
</dbReference>
<evidence type="ECO:0000259" key="1">
    <source>
        <dbReference type="PROSITE" id="PS51384"/>
    </source>
</evidence>
<dbReference type="InterPro" id="IPR039261">
    <property type="entry name" value="FNR_nucleotide-bd"/>
</dbReference>
<dbReference type="Proteomes" id="UP000603200">
    <property type="component" value="Unassembled WGS sequence"/>
</dbReference>
<sequence length="266" mass="29431">MVKRPRTTPKKPQLYRVEVLRTERLTPHMQRVTVGGTALADFPWMGFDHWFRLFVRLPHQNGFAMPEISGKQWWLKYLAAAEKTRPHCANYTIADFRAADAELDIDFVVHLGPSGEPEGPAAIWACAATPGEKIAIFDQGILFAPPTDTTEVTIVADESGLPAVTGILRSLPADTTGRVIQEVPTPADRRDLSGPAGITITWIDRDDPTAIPGVKALQALQTLENLDPHGYAFVVGEAKLATHGRRHLHHIGLPKDRITFSGFWKH</sequence>
<dbReference type="Pfam" id="PF04954">
    <property type="entry name" value="SIP"/>
    <property type="match status" value="1"/>
</dbReference>
<dbReference type="PROSITE" id="PS51384">
    <property type="entry name" value="FAD_FR"/>
    <property type="match status" value="1"/>
</dbReference>
<evidence type="ECO:0000313" key="2">
    <source>
        <dbReference type="EMBL" id="GIE23524.1"/>
    </source>
</evidence>
<dbReference type="InterPro" id="IPR017927">
    <property type="entry name" value="FAD-bd_FR_type"/>
</dbReference>
<proteinExistence type="predicted"/>
<protein>
    <submittedName>
        <fullName evidence="2">Siderophore-interacting protein</fullName>
    </submittedName>
</protein>
<dbReference type="Gene3D" id="3.40.50.80">
    <property type="entry name" value="Nucleotide-binding domain of ferredoxin-NADP reductase (FNR) module"/>
    <property type="match status" value="1"/>
</dbReference>
<reference evidence="2 3" key="1">
    <citation type="submission" date="2021-01" db="EMBL/GenBank/DDBJ databases">
        <title>Whole genome shotgun sequence of Actinoplanes humidus NBRC 14915.</title>
        <authorList>
            <person name="Komaki H."/>
            <person name="Tamura T."/>
        </authorList>
    </citation>
    <scope>NUCLEOTIDE SEQUENCE [LARGE SCALE GENOMIC DNA]</scope>
    <source>
        <strain evidence="2 3">NBRC 14915</strain>
    </source>
</reference>
<name>A0ABQ3ZY69_9ACTN</name>
<dbReference type="Pfam" id="PF08021">
    <property type="entry name" value="FAD_binding_9"/>
    <property type="match status" value="1"/>
</dbReference>
<dbReference type="InterPro" id="IPR013113">
    <property type="entry name" value="SIP_FAD-bd"/>
</dbReference>
<feature type="domain" description="FAD-binding FR-type" evidence="1">
    <location>
        <begin position="12"/>
        <end position="146"/>
    </location>
</feature>
<accession>A0ABQ3ZY69</accession>
<keyword evidence="3" id="KW-1185">Reference proteome</keyword>
<gene>
    <name evidence="2" type="ORF">Ahu01nite_066260</name>
</gene>
<comment type="caution">
    <text evidence="2">The sequence shown here is derived from an EMBL/GenBank/DDBJ whole genome shotgun (WGS) entry which is preliminary data.</text>
</comment>
<dbReference type="InterPro" id="IPR007037">
    <property type="entry name" value="SIP_rossman_dom"/>
</dbReference>